<evidence type="ECO:0000313" key="2">
    <source>
        <dbReference type="Proteomes" id="UP000008974"/>
    </source>
</evidence>
<accession>E1F5F9</accession>
<dbReference type="AlphaFoldDB" id="E1F5F9"/>
<proteinExistence type="predicted"/>
<dbReference type="VEuPathDB" id="GiardiaDB:GLP15_4043"/>
<organism evidence="1 2">
    <name type="scientific">Giardia intestinalis (strain P15)</name>
    <name type="common">Giardia lamblia</name>
    <dbReference type="NCBI Taxonomy" id="658858"/>
    <lineage>
        <taxon>Eukaryota</taxon>
        <taxon>Metamonada</taxon>
        <taxon>Diplomonadida</taxon>
        <taxon>Hexamitidae</taxon>
        <taxon>Giardiinae</taxon>
        <taxon>Giardia</taxon>
    </lineage>
</organism>
<comment type="caution">
    <text evidence="1">The sequence shown here is derived from an EMBL/GenBank/DDBJ whole genome shotgun (WGS) entry which is preliminary data.</text>
</comment>
<name>E1F5F9_GIAIA</name>
<protein>
    <submittedName>
        <fullName evidence="1">Uncharacterized protein</fullName>
    </submittedName>
</protein>
<evidence type="ECO:0000313" key="1">
    <source>
        <dbReference type="EMBL" id="EFO62310.1"/>
    </source>
</evidence>
<dbReference type="EMBL" id="ACVC01000186">
    <property type="protein sequence ID" value="EFO62310.1"/>
    <property type="molecule type" value="Genomic_DNA"/>
</dbReference>
<reference evidence="1 2" key="1">
    <citation type="journal article" date="2010" name="BMC Genomics">
        <title>Genome analysis and comparative genomics of a Giardia intestinalis assemblage E isolate.</title>
        <authorList>
            <person name="Jerlstrom-Hultqvist J."/>
            <person name="Franzen O."/>
            <person name="Ankarklev J."/>
            <person name="Xu F."/>
            <person name="Nohynkova E."/>
            <person name="Andersson J.O."/>
            <person name="Svard S.G."/>
            <person name="Andersson B."/>
        </authorList>
    </citation>
    <scope>NUCLEOTIDE SEQUENCE [LARGE SCALE GENOMIC DNA]</scope>
    <source>
        <strain evidence="1 2">P15</strain>
    </source>
</reference>
<gene>
    <name evidence="1" type="ORF">GLP15_4043</name>
</gene>
<dbReference type="Proteomes" id="UP000008974">
    <property type="component" value="Unassembled WGS sequence"/>
</dbReference>
<dbReference type="OMA" id="MAKEPNM"/>
<sequence length="152" mass="17417">MASVSDGSVLESLIYYWVVSYYNWLSNLNHDTLHRLPHMLDFQKHPNKQLEYILVDNGILYSTLESAYKHRADTYGAKNAKFSVDAVTSSITFPMAKEPNMQFYQVLIQGSVSNGHKVTPFSSTITLGVQLVYTQQYSFYPVQELFQLLTTM</sequence>
<dbReference type="OrthoDB" id="10249264at2759"/>